<dbReference type="WBParaSite" id="MhA1_Contig2304.frz3.gene4">
    <property type="protein sequence ID" value="MhA1_Contig2304.frz3.gene4"/>
    <property type="gene ID" value="MhA1_Contig2304.frz3.gene4"/>
</dbReference>
<organism evidence="3 4">
    <name type="scientific">Meloidogyne hapla</name>
    <name type="common">Root-knot nematode worm</name>
    <dbReference type="NCBI Taxonomy" id="6305"/>
    <lineage>
        <taxon>Eukaryota</taxon>
        <taxon>Metazoa</taxon>
        <taxon>Ecdysozoa</taxon>
        <taxon>Nematoda</taxon>
        <taxon>Chromadorea</taxon>
        <taxon>Rhabditida</taxon>
        <taxon>Tylenchina</taxon>
        <taxon>Tylenchomorpha</taxon>
        <taxon>Tylenchoidea</taxon>
        <taxon>Meloidogynidae</taxon>
        <taxon>Meloidogyninae</taxon>
        <taxon>Meloidogyne</taxon>
    </lineage>
</organism>
<dbReference type="AlphaFoldDB" id="A0A1I8BFS5"/>
<feature type="compositionally biased region" description="Low complexity" evidence="1">
    <location>
        <begin position="230"/>
        <end position="245"/>
    </location>
</feature>
<dbReference type="InterPro" id="IPR052428">
    <property type="entry name" value="Autophagy_HostDef_Reg"/>
</dbReference>
<reference evidence="4" key="1">
    <citation type="submission" date="2016-11" db="UniProtKB">
        <authorList>
            <consortium name="WormBaseParasite"/>
        </authorList>
    </citation>
    <scope>IDENTIFICATION</scope>
</reference>
<evidence type="ECO:0000256" key="1">
    <source>
        <dbReference type="SAM" id="MobiDB-lite"/>
    </source>
</evidence>
<sequence length="602" mass="69360">MFSSHGHQSSSRHANNRLNLPVTPAFPIFISSDLAFIKENTITQSTRTRSNSLLLAEDLSPEVQPKIFDATSDNLLWDNLSLISNESAISAGSGVEKSVERQPIDEQKVCLQLSDYLINSIEELQWKEMTATIDFDEEVDPSLYLKQFNILRSNSISNKSETDSKSSFDYKHEEGRSVFYFDNSQEECSQKPGTSRLFQMEGENVIFLLNTFRDIQSSIFDETNNMGQPSTSYISPSLKSSSDSSRQQKCDERVNSKDEQNYCLSPRINANYLRDLVVALADSVTLQNSTKLAEIMRRITDVPPPSNIKILNGSSLHKSWRPPRKKFIFDIVKPNDFLTQLALQKHRCAGCGHKFDKFNTRQAQFCHYYSKLFCPCCHQGSKSRLPARILSDWNLKFYPVCDSAFSFITENEDQPVFNVRLINPQLYRKVKNLKRFRKLRVKVAHMWPFVQMCKIAGELLTENGILRTMFTSVPKRFRSLECIDIYSLVDFERIANKNLIEFLEPLAKMGAAHIESCECCRQQAFFCQVCMDPKDLLFPFQLERCYRCDSCGSLSHKKCHRMATKRLSSSSYDPELDIPCEKCERIRQKKLRLQRTTTPTRE</sequence>
<dbReference type="PANTHER" id="PTHR45971:SF1">
    <property type="entry name" value="RUBICON, ISOFORM A"/>
    <property type="match status" value="1"/>
</dbReference>
<proteinExistence type="predicted"/>
<name>A0A1I8BFS5_MELHA</name>
<feature type="compositionally biased region" description="Basic and acidic residues" evidence="1">
    <location>
        <begin position="246"/>
        <end position="256"/>
    </location>
</feature>
<protein>
    <submittedName>
        <fullName evidence="4">DUF4206 domain-containing protein</fullName>
    </submittedName>
</protein>
<accession>A0A1I8BFS5</accession>
<dbReference type="GO" id="GO:1901981">
    <property type="term" value="F:phosphatidylinositol phosphate binding"/>
    <property type="evidence" value="ECO:0007669"/>
    <property type="project" value="TreeGrafter"/>
</dbReference>
<dbReference type="Proteomes" id="UP000095281">
    <property type="component" value="Unplaced"/>
</dbReference>
<evidence type="ECO:0000313" key="4">
    <source>
        <dbReference type="WBParaSite" id="MhA1_Contig2304.frz3.gene4"/>
    </source>
</evidence>
<dbReference type="Pfam" id="PF13901">
    <property type="entry name" value="RH_dom"/>
    <property type="match status" value="1"/>
</dbReference>
<dbReference type="InterPro" id="IPR025258">
    <property type="entry name" value="RH_dom"/>
</dbReference>
<keyword evidence="3" id="KW-1185">Reference proteome</keyword>
<evidence type="ECO:0000259" key="2">
    <source>
        <dbReference type="SMART" id="SM01175"/>
    </source>
</evidence>
<evidence type="ECO:0000313" key="3">
    <source>
        <dbReference type="Proteomes" id="UP000095281"/>
    </source>
</evidence>
<dbReference type="SMART" id="SM01175">
    <property type="entry name" value="DUF4206"/>
    <property type="match status" value="1"/>
</dbReference>
<feature type="region of interest" description="Disordered" evidence="1">
    <location>
        <begin position="221"/>
        <end position="256"/>
    </location>
</feature>
<feature type="domain" description="Rubicon Homology" evidence="2">
    <location>
        <begin position="364"/>
        <end position="590"/>
    </location>
</feature>
<dbReference type="PANTHER" id="PTHR45971">
    <property type="entry name" value="PHOX (PX) DOMAIN-CONTAINING PROTEIN"/>
    <property type="match status" value="1"/>
</dbReference>